<dbReference type="OrthoDB" id="3568381at2"/>
<dbReference type="AlphaFoldDB" id="A0A4R7VVA9"/>
<keyword evidence="2" id="KW-1185">Reference proteome</keyword>
<evidence type="ECO:0000313" key="1">
    <source>
        <dbReference type="EMBL" id="TDV53943.1"/>
    </source>
</evidence>
<gene>
    <name evidence="1" type="ORF">CLV71_104411</name>
</gene>
<evidence type="ECO:0000313" key="2">
    <source>
        <dbReference type="Proteomes" id="UP000294927"/>
    </source>
</evidence>
<reference evidence="1 2" key="1">
    <citation type="submission" date="2019-03" db="EMBL/GenBank/DDBJ databases">
        <title>Genomic Encyclopedia of Archaeal and Bacterial Type Strains, Phase II (KMG-II): from individual species to whole genera.</title>
        <authorList>
            <person name="Goeker M."/>
        </authorList>
    </citation>
    <scope>NUCLEOTIDE SEQUENCE [LARGE SCALE GENOMIC DNA]</scope>
    <source>
        <strain evidence="1 2">DSM 45499</strain>
    </source>
</reference>
<dbReference type="EMBL" id="SOCP01000004">
    <property type="protein sequence ID" value="TDV53943.1"/>
    <property type="molecule type" value="Genomic_DNA"/>
</dbReference>
<name>A0A4R7VVA9_9PSEU</name>
<dbReference type="Proteomes" id="UP000294927">
    <property type="component" value="Unassembled WGS sequence"/>
</dbReference>
<dbReference type="RefSeq" id="WP_133902954.1">
    <property type="nucleotide sequence ID" value="NZ_SOCP01000004.1"/>
</dbReference>
<accession>A0A4R7VVA9</accession>
<sequence>MPVDIADPTLHVLRIRGRATPESLAAALDCPLERVTAALHDLAARGLAEDSGKPRLGWKITAAGRLSADGRMTGVSPQALTLVADHYETFRKLDDELKQLCADWQARAEGQGPSDFVDRLSPIDQRVQRILAEITPVAPHFAEYGARFARAHGQFASGSDSYLTGVLVDSYHNVWFECHECFFVTLGRSRQAEESGT</sequence>
<organism evidence="1 2">
    <name type="scientific">Actinophytocola oryzae</name>
    <dbReference type="NCBI Taxonomy" id="502181"/>
    <lineage>
        <taxon>Bacteria</taxon>
        <taxon>Bacillati</taxon>
        <taxon>Actinomycetota</taxon>
        <taxon>Actinomycetes</taxon>
        <taxon>Pseudonocardiales</taxon>
        <taxon>Pseudonocardiaceae</taxon>
    </lineage>
</organism>
<evidence type="ECO:0008006" key="3">
    <source>
        <dbReference type="Google" id="ProtNLM"/>
    </source>
</evidence>
<protein>
    <recommendedName>
        <fullName evidence="3">MarR family protein</fullName>
    </recommendedName>
</protein>
<comment type="caution">
    <text evidence="1">The sequence shown here is derived from an EMBL/GenBank/DDBJ whole genome shotgun (WGS) entry which is preliminary data.</text>
</comment>
<proteinExistence type="predicted"/>